<sequence length="294" mass="32025">MRPRLSSRWIVLLGGLLMAAGCSAPSSPASSPGVKEVDAIQKERTFSFQEESRAHWPKSVQKKVNQLRGQNETGVYSLQEDGRTYVIVTKGNTPHGGYGIRVEQVVQRGKEIQISASKTAPPKKSVTHQAIDTPVAVISIPNPDRISFKWDLNWSPDPAASPDKSPPAEETGMKMKAKIEADPGLPQVVKSKAKSLQKRKTGGETVVIAEGRAYLIMALGERQTGGYRIKVHNVVKQGNHIHIYAEEVPPSQNSVTTQAISYPVTIASIPALEGSPKFTFHIQSKTPSSREAME</sequence>
<protein>
    <recommendedName>
        <fullName evidence="2">PrcB C-terminal domain-containing protein</fullName>
    </recommendedName>
</protein>
<feature type="domain" description="PrcB C-terminal" evidence="2">
    <location>
        <begin position="84"/>
        <end position="141"/>
    </location>
</feature>
<reference evidence="3" key="1">
    <citation type="journal article" date="2014" name="Int. J. Syst. Evol. Microbiol.">
        <title>Complete genome sequence of Corynebacterium casei LMG S-19264T (=DSM 44701T), isolated from a smear-ripened cheese.</title>
        <authorList>
            <consortium name="US DOE Joint Genome Institute (JGI-PGF)"/>
            <person name="Walter F."/>
            <person name="Albersmeier A."/>
            <person name="Kalinowski J."/>
            <person name="Ruckert C."/>
        </authorList>
    </citation>
    <scope>NUCLEOTIDE SEQUENCE</scope>
    <source>
        <strain evidence="3">CGMCC 1.15179</strain>
    </source>
</reference>
<gene>
    <name evidence="3" type="ORF">GCM10011571_21450</name>
</gene>
<dbReference type="Proteomes" id="UP000625210">
    <property type="component" value="Unassembled WGS sequence"/>
</dbReference>
<name>A0A8J2YAT0_9BACL</name>
<reference evidence="3" key="2">
    <citation type="submission" date="2020-09" db="EMBL/GenBank/DDBJ databases">
        <authorList>
            <person name="Sun Q."/>
            <person name="Zhou Y."/>
        </authorList>
    </citation>
    <scope>NUCLEOTIDE SEQUENCE</scope>
    <source>
        <strain evidence="3">CGMCC 1.15179</strain>
    </source>
</reference>
<evidence type="ECO:0000313" key="4">
    <source>
        <dbReference type="Proteomes" id="UP000625210"/>
    </source>
</evidence>
<organism evidence="3 4">
    <name type="scientific">Marinithermofilum abyssi</name>
    <dbReference type="NCBI Taxonomy" id="1571185"/>
    <lineage>
        <taxon>Bacteria</taxon>
        <taxon>Bacillati</taxon>
        <taxon>Bacillota</taxon>
        <taxon>Bacilli</taxon>
        <taxon>Bacillales</taxon>
        <taxon>Thermoactinomycetaceae</taxon>
        <taxon>Marinithermofilum</taxon>
    </lineage>
</organism>
<comment type="caution">
    <text evidence="3">The sequence shown here is derived from an EMBL/GenBank/DDBJ whole genome shotgun (WGS) entry which is preliminary data.</text>
</comment>
<dbReference type="PROSITE" id="PS51257">
    <property type="entry name" value="PROKAR_LIPOPROTEIN"/>
    <property type="match status" value="1"/>
</dbReference>
<keyword evidence="4" id="KW-1185">Reference proteome</keyword>
<evidence type="ECO:0000256" key="1">
    <source>
        <dbReference type="SAM" id="SignalP"/>
    </source>
</evidence>
<evidence type="ECO:0000313" key="3">
    <source>
        <dbReference type="EMBL" id="GGE19224.1"/>
    </source>
</evidence>
<dbReference type="EMBL" id="BMHQ01000007">
    <property type="protein sequence ID" value="GGE19224.1"/>
    <property type="molecule type" value="Genomic_DNA"/>
</dbReference>
<keyword evidence="1" id="KW-0732">Signal</keyword>
<dbReference type="InterPro" id="IPR025748">
    <property type="entry name" value="PrcB_C_dom"/>
</dbReference>
<feature type="signal peptide" evidence="1">
    <location>
        <begin position="1"/>
        <end position="24"/>
    </location>
</feature>
<proteinExistence type="predicted"/>
<accession>A0A8J2YAT0</accession>
<dbReference type="AlphaFoldDB" id="A0A8J2YAT0"/>
<dbReference type="RefSeq" id="WP_188647890.1">
    <property type="nucleotide sequence ID" value="NZ_BMHQ01000007.1"/>
</dbReference>
<feature type="domain" description="PrcB C-terminal" evidence="2">
    <location>
        <begin position="214"/>
        <end position="270"/>
    </location>
</feature>
<feature type="chain" id="PRO_5039512487" description="PrcB C-terminal domain-containing protein" evidence="1">
    <location>
        <begin position="25"/>
        <end position="294"/>
    </location>
</feature>
<evidence type="ECO:0000259" key="2">
    <source>
        <dbReference type="Pfam" id="PF14343"/>
    </source>
</evidence>
<dbReference type="Pfam" id="PF14343">
    <property type="entry name" value="PrcB_C"/>
    <property type="match status" value="2"/>
</dbReference>